<reference evidence="1" key="1">
    <citation type="journal article" date="2020" name="Stud. Mycol.">
        <title>101 Dothideomycetes genomes: a test case for predicting lifestyles and emergence of pathogens.</title>
        <authorList>
            <person name="Haridas S."/>
            <person name="Albert R."/>
            <person name="Binder M."/>
            <person name="Bloem J."/>
            <person name="Labutti K."/>
            <person name="Salamov A."/>
            <person name="Andreopoulos B."/>
            <person name="Baker S."/>
            <person name="Barry K."/>
            <person name="Bills G."/>
            <person name="Bluhm B."/>
            <person name="Cannon C."/>
            <person name="Castanera R."/>
            <person name="Culley D."/>
            <person name="Daum C."/>
            <person name="Ezra D."/>
            <person name="Gonzalez J."/>
            <person name="Henrissat B."/>
            <person name="Kuo A."/>
            <person name="Liang C."/>
            <person name="Lipzen A."/>
            <person name="Lutzoni F."/>
            <person name="Magnuson J."/>
            <person name="Mondo S."/>
            <person name="Nolan M."/>
            <person name="Ohm R."/>
            <person name="Pangilinan J."/>
            <person name="Park H.-J."/>
            <person name="Ramirez L."/>
            <person name="Alfaro M."/>
            <person name="Sun H."/>
            <person name="Tritt A."/>
            <person name="Yoshinaga Y."/>
            <person name="Zwiers L.-H."/>
            <person name="Turgeon B."/>
            <person name="Goodwin S."/>
            <person name="Spatafora J."/>
            <person name="Crous P."/>
            <person name="Grigoriev I."/>
        </authorList>
    </citation>
    <scope>NUCLEOTIDE SEQUENCE</scope>
    <source>
        <strain evidence="1">CBS 122368</strain>
    </source>
</reference>
<name>A0A6A6J1I3_9PLEO</name>
<protein>
    <submittedName>
        <fullName evidence="1">Uncharacterized protein</fullName>
    </submittedName>
</protein>
<dbReference type="Proteomes" id="UP000800094">
    <property type="component" value="Unassembled WGS sequence"/>
</dbReference>
<dbReference type="OrthoDB" id="3799837at2759"/>
<proteinExistence type="predicted"/>
<dbReference type="GeneID" id="54585797"/>
<accession>A0A6A6J1I3</accession>
<dbReference type="AlphaFoldDB" id="A0A6A6J1I3"/>
<keyword evidence="2" id="KW-1185">Reference proteome</keyword>
<evidence type="ECO:0000313" key="2">
    <source>
        <dbReference type="Proteomes" id="UP000800094"/>
    </source>
</evidence>
<gene>
    <name evidence="1" type="ORF">BU26DRAFT_557526</name>
</gene>
<organism evidence="1 2">
    <name type="scientific">Trematosphaeria pertusa</name>
    <dbReference type="NCBI Taxonomy" id="390896"/>
    <lineage>
        <taxon>Eukaryota</taxon>
        <taxon>Fungi</taxon>
        <taxon>Dikarya</taxon>
        <taxon>Ascomycota</taxon>
        <taxon>Pezizomycotina</taxon>
        <taxon>Dothideomycetes</taxon>
        <taxon>Pleosporomycetidae</taxon>
        <taxon>Pleosporales</taxon>
        <taxon>Massarineae</taxon>
        <taxon>Trematosphaeriaceae</taxon>
        <taxon>Trematosphaeria</taxon>
    </lineage>
</organism>
<evidence type="ECO:0000313" key="1">
    <source>
        <dbReference type="EMBL" id="KAF2256052.1"/>
    </source>
</evidence>
<dbReference type="EMBL" id="ML987189">
    <property type="protein sequence ID" value="KAF2256052.1"/>
    <property type="molecule type" value="Genomic_DNA"/>
</dbReference>
<sequence>MEGLDQDQVGHITNLKNLIISQAQALWGPGFSYNDGRFDVIFSQRGDEYVVQLIVYALENGFSSWELLMDGRAGDEFCAAMEALWGKIQTKISEIPELSQGETYGGKPEHR</sequence>
<dbReference type="RefSeq" id="XP_033691056.1">
    <property type="nucleotide sequence ID" value="XM_033832467.1"/>
</dbReference>